<reference evidence="2 3" key="1">
    <citation type="submission" date="2024-01" db="EMBL/GenBank/DDBJ databases">
        <title>Comparative genomics of Cryptococcus and Kwoniella reveals pathogenesis evolution and contrasting modes of karyotype evolution via chromosome fusion or intercentromeric recombination.</title>
        <authorList>
            <person name="Coelho M.A."/>
            <person name="David-Palma M."/>
            <person name="Shea T."/>
            <person name="Bowers K."/>
            <person name="McGinley-Smith S."/>
            <person name="Mohammad A.W."/>
            <person name="Gnirke A."/>
            <person name="Yurkov A.M."/>
            <person name="Nowrousian M."/>
            <person name="Sun S."/>
            <person name="Cuomo C.A."/>
            <person name="Heitman J."/>
        </authorList>
    </citation>
    <scope>NUCLEOTIDE SEQUENCE [LARGE SCALE GENOMIC DNA]</scope>
    <source>
        <strain evidence="2 3">CBS 6074</strain>
    </source>
</reference>
<gene>
    <name evidence="2" type="ORF">L201_002430</name>
</gene>
<dbReference type="AlphaFoldDB" id="A0AAX4JSG0"/>
<dbReference type="GeneID" id="91093102"/>
<sequence>MGSSASKVTRKLPTSVASSASASKTGSSSTVLSNVSKIGQTGGTGSIGKTSDAQPSELPYGGHPPPDVPTTHDSSVEPPKGEEADPFMEAPTHLEQGLGGETRTPSNQDQQGNHPNQGGRGAQIPAGGSPGRLTGSQDKMGLARGGMGRLEFSGNKDDAIKRDSMDPQFMNNLSMLGQVRIRDAGKFVPAQAQRTLLSRSANPELSSNIPSINHLTINLLVSLLDQLKSSSAKEASKLYKEYGIKDIKLIEDIRKYVNSVSVSENDSVRIEDGEEIREMNAVWIGGLAK</sequence>
<feature type="compositionally biased region" description="Low complexity" evidence="1">
    <location>
        <begin position="14"/>
        <end position="33"/>
    </location>
</feature>
<feature type="region of interest" description="Disordered" evidence="1">
    <location>
        <begin position="1"/>
        <end position="158"/>
    </location>
</feature>
<feature type="compositionally biased region" description="Polar residues" evidence="1">
    <location>
        <begin position="103"/>
        <end position="116"/>
    </location>
</feature>
<evidence type="ECO:0000313" key="2">
    <source>
        <dbReference type="EMBL" id="WWC87540.1"/>
    </source>
</evidence>
<proteinExistence type="predicted"/>
<organism evidence="2 3">
    <name type="scientific">Kwoniella dendrophila CBS 6074</name>
    <dbReference type="NCBI Taxonomy" id="1295534"/>
    <lineage>
        <taxon>Eukaryota</taxon>
        <taxon>Fungi</taxon>
        <taxon>Dikarya</taxon>
        <taxon>Basidiomycota</taxon>
        <taxon>Agaricomycotina</taxon>
        <taxon>Tremellomycetes</taxon>
        <taxon>Tremellales</taxon>
        <taxon>Cryptococcaceae</taxon>
        <taxon>Kwoniella</taxon>
    </lineage>
</organism>
<name>A0AAX4JSG0_9TREE</name>
<evidence type="ECO:0000256" key="1">
    <source>
        <dbReference type="SAM" id="MobiDB-lite"/>
    </source>
</evidence>
<dbReference type="Proteomes" id="UP001355207">
    <property type="component" value="Chromosome 3"/>
</dbReference>
<dbReference type="RefSeq" id="XP_066074303.1">
    <property type="nucleotide sequence ID" value="XM_066218206.1"/>
</dbReference>
<accession>A0AAX4JSG0</accession>
<evidence type="ECO:0000313" key="3">
    <source>
        <dbReference type="Proteomes" id="UP001355207"/>
    </source>
</evidence>
<protein>
    <submittedName>
        <fullName evidence="2">Uncharacterized protein</fullName>
    </submittedName>
</protein>
<keyword evidence="3" id="KW-1185">Reference proteome</keyword>
<dbReference type="EMBL" id="CP144100">
    <property type="protein sequence ID" value="WWC87540.1"/>
    <property type="molecule type" value="Genomic_DNA"/>
</dbReference>